<keyword evidence="1" id="KW-1133">Transmembrane helix</keyword>
<comment type="caution">
    <text evidence="2">The sequence shown here is derived from an EMBL/GenBank/DDBJ whole genome shotgun (WGS) entry which is preliminary data.</text>
</comment>
<dbReference type="AlphaFoldDB" id="X1LEV9"/>
<name>X1LEV9_9ZZZZ</name>
<keyword evidence="1" id="KW-0812">Transmembrane</keyword>
<dbReference type="SUPFAM" id="SSF52833">
    <property type="entry name" value="Thioredoxin-like"/>
    <property type="match status" value="1"/>
</dbReference>
<keyword evidence="1" id="KW-0472">Membrane</keyword>
<proteinExistence type="predicted"/>
<feature type="transmembrane region" description="Helical" evidence="1">
    <location>
        <begin position="6"/>
        <end position="24"/>
    </location>
</feature>
<gene>
    <name evidence="2" type="ORF">S06H3_00375</name>
</gene>
<evidence type="ECO:0000313" key="2">
    <source>
        <dbReference type="EMBL" id="GAH92668.1"/>
    </source>
</evidence>
<accession>X1LEV9</accession>
<dbReference type="EMBL" id="BARV01000063">
    <property type="protein sequence ID" value="GAH92668.1"/>
    <property type="molecule type" value="Genomic_DNA"/>
</dbReference>
<reference evidence="2" key="1">
    <citation type="journal article" date="2014" name="Front. Microbiol.">
        <title>High frequency of phylogenetically diverse reductive dehalogenase-homologous genes in deep subseafloor sedimentary metagenomes.</title>
        <authorList>
            <person name="Kawai M."/>
            <person name="Futagami T."/>
            <person name="Toyoda A."/>
            <person name="Takaki Y."/>
            <person name="Nishi S."/>
            <person name="Hori S."/>
            <person name="Arai W."/>
            <person name="Tsubouchi T."/>
            <person name="Morono Y."/>
            <person name="Uchiyama I."/>
            <person name="Ito T."/>
            <person name="Fujiyama A."/>
            <person name="Inagaki F."/>
            <person name="Takami H."/>
        </authorList>
    </citation>
    <scope>NUCLEOTIDE SEQUENCE</scope>
    <source>
        <strain evidence="2">Expedition CK06-06</strain>
    </source>
</reference>
<dbReference type="Gene3D" id="3.40.30.10">
    <property type="entry name" value="Glutaredoxin"/>
    <property type="match status" value="1"/>
</dbReference>
<sequence length="202" mass="22110">MYIPKYILAVVLLSLVVVVVLWIVRSGPGAGLARHGSNVMTVQSGDYDLRGVYMYPGLGALFVPRNDDGSAQCAPLTLVIFFSAQTTCPASLSEVASYRRLVPVFRERGQAVVAVTSRADSAVVASFLRKEKLDIYISVSDSEDLENGLTFDRMGLSPLFMPFKVLYDSTLTAIYMRGADHTPESQAEFEASVLWLSEKVSE</sequence>
<dbReference type="InterPro" id="IPR036249">
    <property type="entry name" value="Thioredoxin-like_sf"/>
</dbReference>
<organism evidence="2">
    <name type="scientific">marine sediment metagenome</name>
    <dbReference type="NCBI Taxonomy" id="412755"/>
    <lineage>
        <taxon>unclassified sequences</taxon>
        <taxon>metagenomes</taxon>
        <taxon>ecological metagenomes</taxon>
    </lineage>
</organism>
<protein>
    <submittedName>
        <fullName evidence="2">Uncharacterized protein</fullName>
    </submittedName>
</protein>
<evidence type="ECO:0000256" key="1">
    <source>
        <dbReference type="SAM" id="Phobius"/>
    </source>
</evidence>